<proteinExistence type="predicted"/>
<sequence length="75" mass="7933">MKKIDWVRKLTSRKLWTAVASFVSMMIVATGGAENTATQVTALIMAGASVVAYIIGEGLTDSANIGLEEGEVTEE</sequence>
<keyword evidence="3" id="KW-1185">Reference proteome</keyword>
<dbReference type="Proteomes" id="UP000723714">
    <property type="component" value="Unassembled WGS sequence"/>
</dbReference>
<name>A0ABS6D779_9FIRM</name>
<keyword evidence="1" id="KW-0812">Transmembrane</keyword>
<keyword evidence="1" id="KW-1133">Transmembrane helix</keyword>
<keyword evidence="1" id="KW-0472">Membrane</keyword>
<protein>
    <recommendedName>
        <fullName evidence="4">Phage r1t holin</fullName>
    </recommendedName>
</protein>
<gene>
    <name evidence="2" type="ORF">HGO97_014570</name>
</gene>
<dbReference type="RefSeq" id="WP_173724502.1">
    <property type="nucleotide sequence ID" value="NZ_JABACJ020000014.1"/>
</dbReference>
<evidence type="ECO:0000313" key="3">
    <source>
        <dbReference type="Proteomes" id="UP000723714"/>
    </source>
</evidence>
<reference evidence="2 3" key="1">
    <citation type="submission" date="2021-06" db="EMBL/GenBank/DDBJ databases">
        <title>Faecalicatena sp. nov. isolated from porcine feces.</title>
        <authorList>
            <person name="Oh B.S."/>
            <person name="Lee J.H."/>
        </authorList>
    </citation>
    <scope>NUCLEOTIDE SEQUENCE [LARGE SCALE GENOMIC DNA]</scope>
    <source>
        <strain evidence="2 3">AGMB00832</strain>
    </source>
</reference>
<dbReference type="EMBL" id="JABACJ020000014">
    <property type="protein sequence ID" value="MBU3877032.1"/>
    <property type="molecule type" value="Genomic_DNA"/>
</dbReference>
<evidence type="ECO:0008006" key="4">
    <source>
        <dbReference type="Google" id="ProtNLM"/>
    </source>
</evidence>
<feature type="transmembrane region" description="Helical" evidence="1">
    <location>
        <begin position="15"/>
        <end position="33"/>
    </location>
</feature>
<accession>A0ABS6D779</accession>
<organism evidence="2 3">
    <name type="scientific">Faecalicatena faecalis</name>
    <dbReference type="NCBI Taxonomy" id="2726362"/>
    <lineage>
        <taxon>Bacteria</taxon>
        <taxon>Bacillati</taxon>
        <taxon>Bacillota</taxon>
        <taxon>Clostridia</taxon>
        <taxon>Lachnospirales</taxon>
        <taxon>Lachnospiraceae</taxon>
        <taxon>Faecalicatena</taxon>
    </lineage>
</organism>
<evidence type="ECO:0000313" key="2">
    <source>
        <dbReference type="EMBL" id="MBU3877032.1"/>
    </source>
</evidence>
<comment type="caution">
    <text evidence="2">The sequence shown here is derived from an EMBL/GenBank/DDBJ whole genome shotgun (WGS) entry which is preliminary data.</text>
</comment>
<evidence type="ECO:0000256" key="1">
    <source>
        <dbReference type="SAM" id="Phobius"/>
    </source>
</evidence>
<feature type="transmembrane region" description="Helical" evidence="1">
    <location>
        <begin position="39"/>
        <end position="56"/>
    </location>
</feature>